<proteinExistence type="predicted"/>
<evidence type="ECO:0000313" key="2">
    <source>
        <dbReference type="EMBL" id="KAF1993335.1"/>
    </source>
</evidence>
<organism evidence="2 3">
    <name type="scientific">Amniculicola lignicola CBS 123094</name>
    <dbReference type="NCBI Taxonomy" id="1392246"/>
    <lineage>
        <taxon>Eukaryota</taxon>
        <taxon>Fungi</taxon>
        <taxon>Dikarya</taxon>
        <taxon>Ascomycota</taxon>
        <taxon>Pezizomycotina</taxon>
        <taxon>Dothideomycetes</taxon>
        <taxon>Pleosporomycetidae</taxon>
        <taxon>Pleosporales</taxon>
        <taxon>Amniculicolaceae</taxon>
        <taxon>Amniculicola</taxon>
    </lineage>
</organism>
<dbReference type="AlphaFoldDB" id="A0A6A5W2J0"/>
<accession>A0A6A5W2J0</accession>
<sequence length="612" mass="67036">MDTTASLKPSPGQAPRKGCMRNLTERSAPTNTTMRVDFDISNLSSKDITAIRASEHAADIFTKNSFRIPADDANIRRSTHPSENLTSIFPSDNDNFLVVRQFLYTALTNRDWGIGLYFPELVRATVQNWPQRDLVAKCIRHAIGQILEPVDAAVSLITSAYPASLYRPGQFPPAWEGLRNQHDDVSTTIKLASQTPSRDDHALLLAQDKSTGQPTIDDHVTRQITQNSQSVDQIIASQNSGTGDTTPETALSRAPQKPSILKPRRSLPNCVKRPLSRGCFADASQITVANPPDPDVTETIRFEDTVQGEPPQTVKSAMMKPAKKIVLRSVEAEASLLSRRADEAASNAEGRNHEHAARKRPGIFSFVSGETNASFKKRGIVLPSGDLEVRLVASPTNPRSESSTRPARNHNVQNLQQLLSQSPAPRTSSFMELDYETIRTAHADTDAAQPAPMRKANIRQNSAAVPSFVLSGSNTSSGEDRDDIERTRDLHLAMNTIQRAIQDIEAGMSSLEDNTTGALEKNTTLPSLETNAATPDLEMNDATADTPTPSSPVTPDHTPVSIQFTDQTPKDEVVKFEANNGSRTPVAKAPFSKRLRRKISQGFKALKPTRFR</sequence>
<reference evidence="2" key="1">
    <citation type="journal article" date="2020" name="Stud. Mycol.">
        <title>101 Dothideomycetes genomes: a test case for predicting lifestyles and emergence of pathogens.</title>
        <authorList>
            <person name="Haridas S."/>
            <person name="Albert R."/>
            <person name="Binder M."/>
            <person name="Bloem J."/>
            <person name="Labutti K."/>
            <person name="Salamov A."/>
            <person name="Andreopoulos B."/>
            <person name="Baker S."/>
            <person name="Barry K."/>
            <person name="Bills G."/>
            <person name="Bluhm B."/>
            <person name="Cannon C."/>
            <person name="Castanera R."/>
            <person name="Culley D."/>
            <person name="Daum C."/>
            <person name="Ezra D."/>
            <person name="Gonzalez J."/>
            <person name="Henrissat B."/>
            <person name="Kuo A."/>
            <person name="Liang C."/>
            <person name="Lipzen A."/>
            <person name="Lutzoni F."/>
            <person name="Magnuson J."/>
            <person name="Mondo S."/>
            <person name="Nolan M."/>
            <person name="Ohm R."/>
            <person name="Pangilinan J."/>
            <person name="Park H.-J."/>
            <person name="Ramirez L."/>
            <person name="Alfaro M."/>
            <person name="Sun H."/>
            <person name="Tritt A."/>
            <person name="Yoshinaga Y."/>
            <person name="Zwiers L.-H."/>
            <person name="Turgeon B."/>
            <person name="Goodwin S."/>
            <person name="Spatafora J."/>
            <person name="Crous P."/>
            <person name="Grigoriev I."/>
        </authorList>
    </citation>
    <scope>NUCLEOTIDE SEQUENCE</scope>
    <source>
        <strain evidence="2">CBS 123094</strain>
    </source>
</reference>
<evidence type="ECO:0000256" key="1">
    <source>
        <dbReference type="SAM" id="MobiDB-lite"/>
    </source>
</evidence>
<evidence type="ECO:0000313" key="3">
    <source>
        <dbReference type="Proteomes" id="UP000799779"/>
    </source>
</evidence>
<name>A0A6A5W2J0_9PLEO</name>
<gene>
    <name evidence="2" type="ORF">P154DRAFT_540517</name>
</gene>
<dbReference type="EMBL" id="ML977712">
    <property type="protein sequence ID" value="KAF1993335.1"/>
    <property type="molecule type" value="Genomic_DNA"/>
</dbReference>
<feature type="region of interest" description="Disordered" evidence="1">
    <location>
        <begin position="237"/>
        <end position="268"/>
    </location>
</feature>
<dbReference type="Proteomes" id="UP000799779">
    <property type="component" value="Unassembled WGS sequence"/>
</dbReference>
<protein>
    <submittedName>
        <fullName evidence="2">Uncharacterized protein</fullName>
    </submittedName>
</protein>
<dbReference type="OrthoDB" id="3801550at2759"/>
<keyword evidence="3" id="KW-1185">Reference proteome</keyword>
<feature type="compositionally biased region" description="Polar residues" evidence="1">
    <location>
        <begin position="237"/>
        <end position="249"/>
    </location>
</feature>